<dbReference type="InterPro" id="IPR024029">
    <property type="entry name" value="Pyridox_Oxase_FMN-dep"/>
</dbReference>
<accession>A0A9X2BBR1</accession>
<dbReference type="InterPro" id="IPR012349">
    <property type="entry name" value="Split_barrel_FMN-bd"/>
</dbReference>
<dbReference type="AlphaFoldDB" id="A0A9X2BBR1"/>
<keyword evidence="3" id="KW-1185">Reference proteome</keyword>
<reference evidence="2" key="1">
    <citation type="submission" date="2021-09" db="EMBL/GenBank/DDBJ databases">
        <title>Genome analysis of Fictibacillus sp. KIGAM418 isolated from marine sediment.</title>
        <authorList>
            <person name="Seo M.-J."/>
            <person name="Cho E.-S."/>
            <person name="Hwang C.Y."/>
        </authorList>
    </citation>
    <scope>NUCLEOTIDE SEQUENCE</scope>
    <source>
        <strain evidence="2">KIGAM418</strain>
    </source>
</reference>
<comment type="caution">
    <text evidence="2">The sequence shown here is derived from an EMBL/GenBank/DDBJ whole genome shotgun (WGS) entry which is preliminary data.</text>
</comment>
<gene>
    <name evidence="2" type="ORF">LCY76_05975</name>
</gene>
<evidence type="ECO:0000313" key="3">
    <source>
        <dbReference type="Proteomes" id="UP001139011"/>
    </source>
</evidence>
<dbReference type="PANTHER" id="PTHR42815">
    <property type="entry name" value="FAD-BINDING, PUTATIVE (AFU_ORTHOLOGUE AFUA_6G07600)-RELATED"/>
    <property type="match status" value="1"/>
</dbReference>
<dbReference type="Pfam" id="PF01243">
    <property type="entry name" value="PNPOx_N"/>
    <property type="match status" value="1"/>
</dbReference>
<feature type="domain" description="Pyridoxamine 5'-phosphate oxidase N-terminal" evidence="1">
    <location>
        <begin position="37"/>
        <end position="152"/>
    </location>
</feature>
<dbReference type="InterPro" id="IPR011576">
    <property type="entry name" value="Pyridox_Oxase_N"/>
</dbReference>
<dbReference type="PANTHER" id="PTHR42815:SF2">
    <property type="entry name" value="FAD-BINDING, PUTATIVE (AFU_ORTHOLOGUE AFUA_6G07600)-RELATED"/>
    <property type="match status" value="1"/>
</dbReference>
<proteinExistence type="predicted"/>
<name>A0A9X2BBR1_9BACL</name>
<evidence type="ECO:0000259" key="1">
    <source>
        <dbReference type="Pfam" id="PF01243"/>
    </source>
</evidence>
<dbReference type="NCBIfam" id="TIGR04025">
    <property type="entry name" value="PPOX_FMN_DR2398"/>
    <property type="match status" value="1"/>
</dbReference>
<sequence length="213" mass="24034">MSMKWQKIIDTEEEFEKLRSLCGTPSIRAENKVISYLDQHCREFIGISPFLTLATCDSEGRSDVSPRGDVPGFVTVLDEHHLFIPERLGNKRMDSAQNILTNPGVGLLFMIPGLGETLRVNGKAFICRDKELLELSAVNGKLPLFGIVVKAEECYLHCAKAFIRSRLWCPESWEPKESLPSAAKMMAAHMNIPNMSTEQVEEGLQEGYRDRLY</sequence>
<protein>
    <submittedName>
        <fullName evidence="2">Pyridoxamine 5'-phosphate oxidase family protein</fullName>
    </submittedName>
</protein>
<evidence type="ECO:0000313" key="2">
    <source>
        <dbReference type="EMBL" id="MCK6256149.1"/>
    </source>
</evidence>
<dbReference type="SUPFAM" id="SSF50475">
    <property type="entry name" value="FMN-binding split barrel"/>
    <property type="match status" value="1"/>
</dbReference>
<dbReference type="Proteomes" id="UP001139011">
    <property type="component" value="Unassembled WGS sequence"/>
</dbReference>
<dbReference type="EMBL" id="JAIWJX010000002">
    <property type="protein sequence ID" value="MCK6256149.1"/>
    <property type="molecule type" value="Genomic_DNA"/>
</dbReference>
<dbReference type="Gene3D" id="2.30.110.10">
    <property type="entry name" value="Electron Transport, Fmn-binding Protein, Chain A"/>
    <property type="match status" value="1"/>
</dbReference>
<organism evidence="2 3">
    <name type="scientific">Fictibacillus marinisediminis</name>
    <dbReference type="NCBI Taxonomy" id="2878389"/>
    <lineage>
        <taxon>Bacteria</taxon>
        <taxon>Bacillati</taxon>
        <taxon>Bacillota</taxon>
        <taxon>Bacilli</taxon>
        <taxon>Bacillales</taxon>
        <taxon>Fictibacillaceae</taxon>
        <taxon>Fictibacillus</taxon>
    </lineage>
</organism>